<evidence type="ECO:0000256" key="4">
    <source>
        <dbReference type="ARBA" id="ARBA00022840"/>
    </source>
</evidence>
<evidence type="ECO:0000313" key="7">
    <source>
        <dbReference type="Proteomes" id="UP001208888"/>
    </source>
</evidence>
<dbReference type="GO" id="GO:0005524">
    <property type="term" value="F:ATP binding"/>
    <property type="evidence" value="ECO:0007669"/>
    <property type="project" value="UniProtKB-KW"/>
</dbReference>
<organism evidence="6 7">
    <name type="scientific">Pantoea ananas</name>
    <name type="common">Erwinia uredovora</name>
    <dbReference type="NCBI Taxonomy" id="553"/>
    <lineage>
        <taxon>Bacteria</taxon>
        <taxon>Pseudomonadati</taxon>
        <taxon>Pseudomonadota</taxon>
        <taxon>Gammaproteobacteria</taxon>
        <taxon>Enterobacterales</taxon>
        <taxon>Erwiniaceae</taxon>
        <taxon>Pantoea</taxon>
    </lineage>
</organism>
<dbReference type="InterPro" id="IPR027417">
    <property type="entry name" value="P-loop_NTPase"/>
</dbReference>
<protein>
    <submittedName>
        <fullName evidence="6">Vitamin B12 import ATP-binding protein BtuD</fullName>
    </submittedName>
</protein>
<accession>A0AAJ1FP36</accession>
<keyword evidence="3" id="KW-0547">Nucleotide-binding</keyword>
<dbReference type="Gene3D" id="3.40.50.300">
    <property type="entry name" value="P-loop containing nucleotide triphosphate hydrolases"/>
    <property type="match status" value="1"/>
</dbReference>
<dbReference type="Proteomes" id="UP001208888">
    <property type="component" value="Unassembled WGS sequence"/>
</dbReference>
<name>A0AAJ1FP36_PANAN</name>
<evidence type="ECO:0000256" key="3">
    <source>
        <dbReference type="ARBA" id="ARBA00022741"/>
    </source>
</evidence>
<dbReference type="GO" id="GO:0016887">
    <property type="term" value="F:ATP hydrolysis activity"/>
    <property type="evidence" value="ECO:0007669"/>
    <property type="project" value="InterPro"/>
</dbReference>
<comment type="similarity">
    <text evidence="1">Belongs to the ABC transporter superfamily. Drug exporter-2 (TC 3.A.1.117) family.</text>
</comment>
<dbReference type="InterPro" id="IPR003439">
    <property type="entry name" value="ABC_transporter-like_ATP-bd"/>
</dbReference>
<sequence length="291" mass="32142">MANRALVYFLKHIAVMITRQHRISSLLCYNIFRCGDESKWTVNVTRRTVGGGSPVNRCSGNSDVVGNAAVIALRNLQVGYQGQSVSPVLTSLLPQGSMTALVGANGSGKSTLIKTIAGLLPPVQGQCELHLPRREVGWLPQRSELETRFPLTVYELVSIGCWPRCGWFGGINRRLRKEISEALEAVQMSDYADAQPATLSGGQLQRVLFARLMLQRSRLWLLDEPFNGIDSKTVTLLMSILQQQQQAGTTLMVVLHDRPLVERYFSDVLSMDDGAHRRSVIDTAPLRSVAP</sequence>
<evidence type="ECO:0000259" key="5">
    <source>
        <dbReference type="PROSITE" id="PS50893"/>
    </source>
</evidence>
<keyword evidence="4 6" id="KW-0067">ATP-binding</keyword>
<proteinExistence type="inferred from homology"/>
<reference evidence="6" key="1">
    <citation type="submission" date="2022-06" db="EMBL/GenBank/DDBJ databases">
        <title>Dynamics of rice microbiomes reveals core vertical transmitted seed endophytes.</title>
        <authorList>
            <person name="Liao K."/>
            <person name="Zhang X."/>
        </authorList>
    </citation>
    <scope>NUCLEOTIDE SEQUENCE</scope>
    <source>
        <strain evidence="6">JT1-17</strain>
    </source>
</reference>
<dbReference type="PROSITE" id="PS50893">
    <property type="entry name" value="ABC_TRANSPORTER_2"/>
    <property type="match status" value="1"/>
</dbReference>
<keyword evidence="2" id="KW-0813">Transport</keyword>
<dbReference type="InterPro" id="IPR050153">
    <property type="entry name" value="Metal_Ion_Import_ABC"/>
</dbReference>
<dbReference type="CDD" id="cd03235">
    <property type="entry name" value="ABC_Metallic_Cations"/>
    <property type="match status" value="1"/>
</dbReference>
<evidence type="ECO:0000313" key="6">
    <source>
        <dbReference type="EMBL" id="MCW0342327.1"/>
    </source>
</evidence>
<dbReference type="PANTHER" id="PTHR42734:SF5">
    <property type="entry name" value="IRON TRANSPORT SYSTEM ATP-BINDING PROTEIN HI_0361-RELATED"/>
    <property type="match status" value="1"/>
</dbReference>
<comment type="caution">
    <text evidence="6">The sequence shown here is derived from an EMBL/GenBank/DDBJ whole genome shotgun (WGS) entry which is preliminary data.</text>
</comment>
<dbReference type="InterPro" id="IPR003593">
    <property type="entry name" value="AAA+_ATPase"/>
</dbReference>
<dbReference type="PROSITE" id="PS00211">
    <property type="entry name" value="ABC_TRANSPORTER_1"/>
    <property type="match status" value="1"/>
</dbReference>
<evidence type="ECO:0000256" key="2">
    <source>
        <dbReference type="ARBA" id="ARBA00022448"/>
    </source>
</evidence>
<dbReference type="PANTHER" id="PTHR42734">
    <property type="entry name" value="METAL TRANSPORT SYSTEM ATP-BINDING PROTEIN TM_0124-RELATED"/>
    <property type="match status" value="1"/>
</dbReference>
<dbReference type="Pfam" id="PF00005">
    <property type="entry name" value="ABC_tran"/>
    <property type="match status" value="1"/>
</dbReference>
<dbReference type="SMART" id="SM00382">
    <property type="entry name" value="AAA"/>
    <property type="match status" value="1"/>
</dbReference>
<dbReference type="EMBL" id="JANFVX010000001">
    <property type="protein sequence ID" value="MCW0342327.1"/>
    <property type="molecule type" value="Genomic_DNA"/>
</dbReference>
<dbReference type="AlphaFoldDB" id="A0AAJ1FP36"/>
<feature type="domain" description="ABC transporter" evidence="5">
    <location>
        <begin position="71"/>
        <end position="290"/>
    </location>
</feature>
<evidence type="ECO:0000256" key="1">
    <source>
        <dbReference type="ARBA" id="ARBA00006526"/>
    </source>
</evidence>
<gene>
    <name evidence="6" type="ORF">NB703_000420</name>
</gene>
<dbReference type="SUPFAM" id="SSF52540">
    <property type="entry name" value="P-loop containing nucleoside triphosphate hydrolases"/>
    <property type="match status" value="1"/>
</dbReference>
<dbReference type="InterPro" id="IPR017871">
    <property type="entry name" value="ABC_transporter-like_CS"/>
</dbReference>